<accession>A0A4R7DBT3</accession>
<proteinExistence type="predicted"/>
<reference evidence="1 2" key="1">
    <citation type="submission" date="2019-03" db="EMBL/GenBank/DDBJ databases">
        <title>Genomic Encyclopedia of Type Strains, Phase III (KMG-III): the genomes of soil and plant-associated and newly described type strains.</title>
        <authorList>
            <person name="Whitman W."/>
        </authorList>
    </citation>
    <scope>NUCLEOTIDE SEQUENCE [LARGE SCALE GENOMIC DNA]</scope>
    <source>
        <strain evidence="1 2">CGMCC 1.12801</strain>
    </source>
</reference>
<name>A0A4R7DBT3_9SPHI</name>
<dbReference type="EMBL" id="SNZV01000001">
    <property type="protein sequence ID" value="TDS17741.1"/>
    <property type="molecule type" value="Genomic_DNA"/>
</dbReference>
<gene>
    <name evidence="1" type="ORF">B0I21_101614</name>
</gene>
<dbReference type="AlphaFoldDB" id="A0A4R7DBT3"/>
<dbReference type="Gene3D" id="2.130.10.130">
    <property type="entry name" value="Integrin alpha, N-terminal"/>
    <property type="match status" value="1"/>
</dbReference>
<dbReference type="RefSeq" id="WP_133638900.1">
    <property type="nucleotide sequence ID" value="NZ_SNZV01000001.1"/>
</dbReference>
<evidence type="ECO:0000313" key="1">
    <source>
        <dbReference type="EMBL" id="TDS17741.1"/>
    </source>
</evidence>
<dbReference type="Proteomes" id="UP000294752">
    <property type="component" value="Unassembled WGS sequence"/>
</dbReference>
<dbReference type="InterPro" id="IPR028994">
    <property type="entry name" value="Integrin_alpha_N"/>
</dbReference>
<organism evidence="1 2">
    <name type="scientific">Sphingobacterium paludis</name>
    <dbReference type="NCBI Taxonomy" id="1476465"/>
    <lineage>
        <taxon>Bacteria</taxon>
        <taxon>Pseudomonadati</taxon>
        <taxon>Bacteroidota</taxon>
        <taxon>Sphingobacteriia</taxon>
        <taxon>Sphingobacteriales</taxon>
        <taxon>Sphingobacteriaceae</taxon>
        <taxon>Sphingobacterium</taxon>
    </lineage>
</organism>
<dbReference type="SUPFAM" id="SSF69318">
    <property type="entry name" value="Integrin alpha N-terminal domain"/>
    <property type="match status" value="1"/>
</dbReference>
<sequence>MHNYFLAVFASLLFLSCQNIGSKPRQQNVISAEQLPDTIASDAAANHSVPSSVAPELVEGMTMLSGTYRIWEETDDPTAMVDSNWLEIFTLGSAVQVQPLSYHIITGFDDCAGVNTKTINTTNKSLVFVKPGKIKTGVKNQVDRSKALLWPGVKTSFSFQGANYSLEGTGTINGSETFTDDTKQTYTFHNVTNYALQLIDQQGNAVTLVSEESFNDTFIELLFVGDLDGDHLPDFIISAPRHYEEERTLLILSTERENGKVKAFEAARQFDC</sequence>
<protein>
    <submittedName>
        <fullName evidence="1">Uncharacterized protein</fullName>
    </submittedName>
</protein>
<dbReference type="OrthoDB" id="1372231at2"/>
<comment type="caution">
    <text evidence="1">The sequence shown here is derived from an EMBL/GenBank/DDBJ whole genome shotgun (WGS) entry which is preliminary data.</text>
</comment>
<keyword evidence="2" id="KW-1185">Reference proteome</keyword>
<evidence type="ECO:0000313" key="2">
    <source>
        <dbReference type="Proteomes" id="UP000294752"/>
    </source>
</evidence>